<feature type="domain" description="Aminotransferase class V" evidence="9">
    <location>
        <begin position="3"/>
        <end position="262"/>
    </location>
</feature>
<dbReference type="InterPro" id="IPR016454">
    <property type="entry name" value="Cysteine_dSase"/>
</dbReference>
<keyword evidence="4" id="KW-0479">Metal-binding</keyword>
<comment type="catalytic activity">
    <reaction evidence="8">
        <text>(sulfur carrier)-H + L-cysteine = (sulfur carrier)-SH + L-alanine</text>
        <dbReference type="Rhea" id="RHEA:43892"/>
        <dbReference type="Rhea" id="RHEA-COMP:14737"/>
        <dbReference type="Rhea" id="RHEA-COMP:14739"/>
        <dbReference type="ChEBI" id="CHEBI:29917"/>
        <dbReference type="ChEBI" id="CHEBI:35235"/>
        <dbReference type="ChEBI" id="CHEBI:57972"/>
        <dbReference type="ChEBI" id="CHEBI:64428"/>
        <dbReference type="EC" id="2.8.1.7"/>
    </reaction>
</comment>
<dbReference type="Pfam" id="PF00266">
    <property type="entry name" value="Aminotran_5"/>
    <property type="match status" value="1"/>
</dbReference>
<evidence type="ECO:0000256" key="5">
    <source>
        <dbReference type="ARBA" id="ARBA00022898"/>
    </source>
</evidence>
<dbReference type="InterPro" id="IPR015424">
    <property type="entry name" value="PyrdxlP-dep_Trfase"/>
</dbReference>
<dbReference type="Gene3D" id="3.90.1150.10">
    <property type="entry name" value="Aspartate Aminotransferase, domain 1"/>
    <property type="match status" value="1"/>
</dbReference>
<proteinExistence type="inferred from homology"/>
<evidence type="ECO:0000256" key="3">
    <source>
        <dbReference type="ARBA" id="ARBA00022679"/>
    </source>
</evidence>
<dbReference type="InterPro" id="IPR015421">
    <property type="entry name" value="PyrdxlP-dep_Trfase_major"/>
</dbReference>
<comment type="caution">
    <text evidence="10">The sequence shown here is derived from an EMBL/GenBank/DDBJ whole genome shotgun (WGS) entry which is preliminary data.</text>
</comment>
<evidence type="ECO:0000259" key="9">
    <source>
        <dbReference type="Pfam" id="PF00266"/>
    </source>
</evidence>
<keyword evidence="7" id="KW-0411">Iron-sulfur</keyword>
<accession>A0ABT2GQY4</accession>
<evidence type="ECO:0000256" key="2">
    <source>
        <dbReference type="ARBA" id="ARBA00006490"/>
    </source>
</evidence>
<name>A0ABT2GQY4_9MICO</name>
<dbReference type="PANTHER" id="PTHR11601:SF34">
    <property type="entry name" value="CYSTEINE DESULFURASE"/>
    <property type="match status" value="1"/>
</dbReference>
<dbReference type="EMBL" id="JANLCM010000001">
    <property type="protein sequence ID" value="MCS5718633.1"/>
    <property type="molecule type" value="Genomic_DNA"/>
</dbReference>
<comment type="cofactor">
    <cofactor evidence="1">
        <name>pyridoxal 5'-phosphate</name>
        <dbReference type="ChEBI" id="CHEBI:597326"/>
    </cofactor>
</comment>
<evidence type="ECO:0000256" key="4">
    <source>
        <dbReference type="ARBA" id="ARBA00022723"/>
    </source>
</evidence>
<evidence type="ECO:0000313" key="11">
    <source>
        <dbReference type="Proteomes" id="UP001165584"/>
    </source>
</evidence>
<evidence type="ECO:0000313" key="10">
    <source>
        <dbReference type="EMBL" id="MCS5718633.1"/>
    </source>
</evidence>
<dbReference type="RefSeq" id="WP_259507639.1">
    <property type="nucleotide sequence ID" value="NZ_JANLCM010000001.1"/>
</dbReference>
<keyword evidence="6" id="KW-0408">Iron</keyword>
<dbReference type="PIRSF" id="PIRSF005572">
    <property type="entry name" value="NifS"/>
    <property type="match status" value="1"/>
</dbReference>
<reference evidence="10" key="1">
    <citation type="submission" date="2022-08" db="EMBL/GenBank/DDBJ databases">
        <authorList>
            <person name="Deng Y."/>
            <person name="Han X.-F."/>
            <person name="Zhang Y.-Q."/>
        </authorList>
    </citation>
    <scope>NUCLEOTIDE SEQUENCE</scope>
    <source>
        <strain evidence="10">CPCC 205763</strain>
    </source>
</reference>
<dbReference type="Gene3D" id="3.40.640.10">
    <property type="entry name" value="Type I PLP-dependent aspartate aminotransferase-like (Major domain)"/>
    <property type="match status" value="1"/>
</dbReference>
<dbReference type="InterPro" id="IPR000192">
    <property type="entry name" value="Aminotrans_V_dom"/>
</dbReference>
<evidence type="ECO:0000256" key="1">
    <source>
        <dbReference type="ARBA" id="ARBA00001933"/>
    </source>
</evidence>
<evidence type="ECO:0000256" key="8">
    <source>
        <dbReference type="ARBA" id="ARBA00050776"/>
    </source>
</evidence>
<evidence type="ECO:0000256" key="6">
    <source>
        <dbReference type="ARBA" id="ARBA00023004"/>
    </source>
</evidence>
<dbReference type="Proteomes" id="UP001165584">
    <property type="component" value="Unassembled WGS sequence"/>
</dbReference>
<keyword evidence="11" id="KW-1185">Reference proteome</keyword>
<evidence type="ECO:0000256" key="7">
    <source>
        <dbReference type="ARBA" id="ARBA00023014"/>
    </source>
</evidence>
<sequence length="447" mass="44822">MPVYLDHAATTPMIPAARSAYVAALGLVGNPSSIHSQGQQAKRMLEESREVIAASLGAEPIEVIITSGGTESINLGIKGLYWARQGSEAGGSRPVVLVPGGEHHATVDAVEWLARHEGARVVQLPVDSLGRLSPEVLASALAEHGASVALVSLLWANNEVGTIQDVAALAAVTRSAGVPVHVDAVAAYGYLPISFASVGADALSISAHKIGGPVGVGALVVARRSVVEPLIHGGNQQRVRSGTQDVAGAVAFAAAAALVPQAARVPQAGGASLARAGDGFVGAADAGAGDGFVGAGDELAGEDGFAGAGDGFVSELAALRDRLIAGVRAAVPDAVLRGDPSPAGRLPGNAHFTFPGCEGDSLLFLLDMQGFSVSTGSACQAGVPEVSHVLTAMGVPDDEARGALRFTLGHGTTPAEIDALVEALPAAYAAARKAGFADRLVSPAPHP</sequence>
<dbReference type="PANTHER" id="PTHR11601">
    <property type="entry name" value="CYSTEINE DESULFURYLASE FAMILY MEMBER"/>
    <property type="match status" value="1"/>
</dbReference>
<dbReference type="SUPFAM" id="SSF53383">
    <property type="entry name" value="PLP-dependent transferases"/>
    <property type="match status" value="1"/>
</dbReference>
<dbReference type="InterPro" id="IPR015422">
    <property type="entry name" value="PyrdxlP-dep_Trfase_small"/>
</dbReference>
<keyword evidence="5" id="KW-0663">Pyridoxal phosphate</keyword>
<protein>
    <submittedName>
        <fullName evidence="10">Cysteine desulfurase</fullName>
    </submittedName>
</protein>
<keyword evidence="3" id="KW-0808">Transferase</keyword>
<gene>
    <name evidence="10" type="ORF">N1027_10855</name>
</gene>
<organism evidence="10 11">
    <name type="scientific">Herbiconiux aconitum</name>
    <dbReference type="NCBI Taxonomy" id="2970913"/>
    <lineage>
        <taxon>Bacteria</taxon>
        <taxon>Bacillati</taxon>
        <taxon>Actinomycetota</taxon>
        <taxon>Actinomycetes</taxon>
        <taxon>Micrococcales</taxon>
        <taxon>Microbacteriaceae</taxon>
        <taxon>Herbiconiux</taxon>
    </lineage>
</organism>
<comment type="similarity">
    <text evidence="2">Belongs to the class-V pyridoxal-phosphate-dependent aminotransferase family. NifS/IscS subfamily.</text>
</comment>